<feature type="compositionally biased region" description="Basic and acidic residues" evidence="1">
    <location>
        <begin position="7"/>
        <end position="29"/>
    </location>
</feature>
<comment type="caution">
    <text evidence="2">The sequence shown here is derived from an EMBL/GenBank/DDBJ whole genome shotgun (WGS) entry which is preliminary data.</text>
</comment>
<protein>
    <submittedName>
        <fullName evidence="2">Uncharacterized protein</fullName>
    </submittedName>
</protein>
<evidence type="ECO:0000256" key="1">
    <source>
        <dbReference type="SAM" id="MobiDB-lite"/>
    </source>
</evidence>
<gene>
    <name evidence="2" type="ORF">GXW71_14365</name>
</gene>
<reference evidence="3" key="1">
    <citation type="journal article" date="2021" name="Syst. Appl. Microbiol.">
        <title>Roseomonas hellenica sp. nov., isolated from roots of wild-growing Alkanna tinctoria.</title>
        <authorList>
            <person name="Rat A."/>
            <person name="Naranjo H.D."/>
            <person name="Lebbe L."/>
            <person name="Cnockaert M."/>
            <person name="Krigas N."/>
            <person name="Grigoriadou K."/>
            <person name="Maloupa E."/>
            <person name="Willems A."/>
        </authorList>
    </citation>
    <scope>NUCLEOTIDE SEQUENCE [LARGE SCALE GENOMIC DNA]</scope>
    <source>
        <strain evidence="3">LMG 31523</strain>
    </source>
</reference>
<dbReference type="EMBL" id="JAAGBB010000015">
    <property type="protein sequence ID" value="MBR0665542.1"/>
    <property type="molecule type" value="Genomic_DNA"/>
</dbReference>
<feature type="region of interest" description="Disordered" evidence="1">
    <location>
        <begin position="1"/>
        <end position="68"/>
    </location>
</feature>
<evidence type="ECO:0000313" key="2">
    <source>
        <dbReference type="EMBL" id="MBR0665542.1"/>
    </source>
</evidence>
<dbReference type="Proteomes" id="UP001196870">
    <property type="component" value="Unassembled WGS sequence"/>
</dbReference>
<proteinExistence type="predicted"/>
<name>A0ABS5EZ25_9PROT</name>
<dbReference type="RefSeq" id="WP_211853207.1">
    <property type="nucleotide sequence ID" value="NZ_JAAGBB010000015.1"/>
</dbReference>
<keyword evidence="3" id="KW-1185">Reference proteome</keyword>
<evidence type="ECO:0000313" key="3">
    <source>
        <dbReference type="Proteomes" id="UP001196870"/>
    </source>
</evidence>
<accession>A0ABS5EZ25</accession>
<sequence>MPGLRRAAADADWHDGDRVERRGDGRVEPDAPLFAPAPDEGQRSQGNRRHSALARAAEWRTHPCFLRP</sequence>
<organism evidence="2 3">
    <name type="scientific">Plastoroseomonas hellenica</name>
    <dbReference type="NCBI Taxonomy" id="2687306"/>
    <lineage>
        <taxon>Bacteria</taxon>
        <taxon>Pseudomonadati</taxon>
        <taxon>Pseudomonadota</taxon>
        <taxon>Alphaproteobacteria</taxon>
        <taxon>Acetobacterales</taxon>
        <taxon>Acetobacteraceae</taxon>
        <taxon>Plastoroseomonas</taxon>
    </lineage>
</organism>